<evidence type="ECO:0000256" key="7">
    <source>
        <dbReference type="ARBA" id="ARBA00022892"/>
    </source>
</evidence>
<keyword evidence="6" id="KW-0256">Endoplasmic reticulum</keyword>
<evidence type="ECO:0000313" key="12">
    <source>
        <dbReference type="EMBL" id="KAK7239228.1"/>
    </source>
</evidence>
<keyword evidence="10" id="KW-0472">Membrane</keyword>
<dbReference type="InterPro" id="IPR015943">
    <property type="entry name" value="WD40/YVTN_repeat-like_dom_sf"/>
</dbReference>
<dbReference type="InterPro" id="IPR045260">
    <property type="entry name" value="Sec12-like"/>
</dbReference>
<evidence type="ECO:0000256" key="3">
    <source>
        <dbReference type="ARBA" id="ARBA00022574"/>
    </source>
</evidence>
<accession>A0ABR1FV01</accession>
<keyword evidence="2" id="KW-0813">Transport</keyword>
<keyword evidence="5" id="KW-0677">Repeat</keyword>
<evidence type="ECO:0000256" key="4">
    <source>
        <dbReference type="ARBA" id="ARBA00022692"/>
    </source>
</evidence>
<dbReference type="SUPFAM" id="SSF50978">
    <property type="entry name" value="WD40 repeat-like"/>
    <property type="match status" value="1"/>
</dbReference>
<dbReference type="Pfam" id="PF00400">
    <property type="entry name" value="WD40"/>
    <property type="match status" value="1"/>
</dbReference>
<gene>
    <name evidence="12" type="ORF">SO694_00024330</name>
</gene>
<comment type="caution">
    <text evidence="12">The sequence shown here is derived from an EMBL/GenBank/DDBJ whole genome shotgun (WGS) entry which is preliminary data.</text>
</comment>
<dbReference type="PANTHER" id="PTHR23284">
    <property type="entry name" value="PROLACTIN REGULATORY ELEMENT BINDING PROTEIN"/>
    <property type="match status" value="1"/>
</dbReference>
<feature type="repeat" description="WD" evidence="11">
    <location>
        <begin position="183"/>
        <end position="224"/>
    </location>
</feature>
<dbReference type="InterPro" id="IPR001680">
    <property type="entry name" value="WD40_rpt"/>
</dbReference>
<dbReference type="InterPro" id="IPR036322">
    <property type="entry name" value="WD40_repeat_dom_sf"/>
</dbReference>
<comment type="subcellular location">
    <subcellularLocation>
        <location evidence="1">Endoplasmic reticulum membrane</location>
        <topology evidence="1">Single-pass membrane protein</topology>
    </subcellularLocation>
</comment>
<dbReference type="PROSITE" id="PS50082">
    <property type="entry name" value="WD_REPEATS_2"/>
    <property type="match status" value="1"/>
</dbReference>
<dbReference type="PROSITE" id="PS51257">
    <property type="entry name" value="PROKAR_LIPOPROTEIN"/>
    <property type="match status" value="1"/>
</dbReference>
<evidence type="ECO:0000313" key="13">
    <source>
        <dbReference type="Proteomes" id="UP001363151"/>
    </source>
</evidence>
<dbReference type="Gene3D" id="2.130.10.10">
    <property type="entry name" value="YVTN repeat-like/Quinoprotein amine dehydrogenase"/>
    <property type="match status" value="1"/>
</dbReference>
<evidence type="ECO:0000256" key="2">
    <source>
        <dbReference type="ARBA" id="ARBA00022448"/>
    </source>
</evidence>
<dbReference type="SMART" id="SM00320">
    <property type="entry name" value="WD40"/>
    <property type="match status" value="2"/>
</dbReference>
<proteinExistence type="predicted"/>
<keyword evidence="13" id="KW-1185">Reference proteome</keyword>
<evidence type="ECO:0000256" key="5">
    <source>
        <dbReference type="ARBA" id="ARBA00022737"/>
    </source>
</evidence>
<evidence type="ECO:0000256" key="11">
    <source>
        <dbReference type="PROSITE-ProRule" id="PRU00221"/>
    </source>
</evidence>
<dbReference type="PANTHER" id="PTHR23284:SF0">
    <property type="entry name" value="PROLACTIN REGULATORY ELEMENT-BINDING PROTEIN"/>
    <property type="match status" value="1"/>
</dbReference>
<reference evidence="12 13" key="1">
    <citation type="submission" date="2024-03" db="EMBL/GenBank/DDBJ databases">
        <title>Aureococcus anophagefferens CCMP1851 and Kratosvirus quantuckense: Draft genome of a second virus-susceptible host strain in the model system.</title>
        <authorList>
            <person name="Chase E."/>
            <person name="Truchon A.R."/>
            <person name="Schepens W."/>
            <person name="Wilhelm S.W."/>
        </authorList>
    </citation>
    <scope>NUCLEOTIDE SEQUENCE [LARGE SCALE GENOMIC DNA]</scope>
    <source>
        <strain evidence="12 13">CCMP1851</strain>
    </source>
</reference>
<evidence type="ECO:0000256" key="8">
    <source>
        <dbReference type="ARBA" id="ARBA00022927"/>
    </source>
</evidence>
<protein>
    <recommendedName>
        <fullName evidence="14">Anaphase-promoting complex subunit 4 WD40 domain-containing protein</fullName>
    </recommendedName>
</protein>
<keyword evidence="9" id="KW-1133">Transmembrane helix</keyword>
<sequence>MARFYGVSGPIFGVACLGEASTSTLEVPSHRIIYCGGGGSSKTGVGNAIVAADLDESGLLELCKLDTGDELCSGVQVFRGCAVLVAVFGKSFRLCALVSLAPGMIAGPRESSIVVVSEDYVADFKDCDPSINCVTVLDEQAGELIATGGEDGVPRIWVVERRGGAIAACAAPRFACVLATTCSGGHGAPVTDCAFSPSGHLLATSSKDGTCKVWSVGTGALLCVANAANAMPPPPASRHIKQRRNFNANKIIVRGCKFVGDSALLSAQRR</sequence>
<name>A0ABR1FV01_AURAN</name>
<evidence type="ECO:0008006" key="14">
    <source>
        <dbReference type="Google" id="ProtNLM"/>
    </source>
</evidence>
<dbReference type="EMBL" id="JBBJCI010000225">
    <property type="protein sequence ID" value="KAK7239228.1"/>
    <property type="molecule type" value="Genomic_DNA"/>
</dbReference>
<keyword evidence="4" id="KW-0812">Transmembrane</keyword>
<evidence type="ECO:0000256" key="9">
    <source>
        <dbReference type="ARBA" id="ARBA00022989"/>
    </source>
</evidence>
<keyword evidence="8" id="KW-0653">Protein transport</keyword>
<evidence type="ECO:0000256" key="10">
    <source>
        <dbReference type="ARBA" id="ARBA00023136"/>
    </source>
</evidence>
<evidence type="ECO:0000256" key="6">
    <source>
        <dbReference type="ARBA" id="ARBA00022824"/>
    </source>
</evidence>
<keyword evidence="7" id="KW-0931">ER-Golgi transport</keyword>
<organism evidence="12 13">
    <name type="scientific">Aureococcus anophagefferens</name>
    <name type="common">Harmful bloom alga</name>
    <dbReference type="NCBI Taxonomy" id="44056"/>
    <lineage>
        <taxon>Eukaryota</taxon>
        <taxon>Sar</taxon>
        <taxon>Stramenopiles</taxon>
        <taxon>Ochrophyta</taxon>
        <taxon>Pelagophyceae</taxon>
        <taxon>Pelagomonadales</taxon>
        <taxon>Pelagomonadaceae</taxon>
        <taxon>Aureococcus</taxon>
    </lineage>
</organism>
<evidence type="ECO:0000256" key="1">
    <source>
        <dbReference type="ARBA" id="ARBA00004389"/>
    </source>
</evidence>
<dbReference type="PROSITE" id="PS50294">
    <property type="entry name" value="WD_REPEATS_REGION"/>
    <property type="match status" value="1"/>
</dbReference>
<dbReference type="Proteomes" id="UP001363151">
    <property type="component" value="Unassembled WGS sequence"/>
</dbReference>
<keyword evidence="3 11" id="KW-0853">WD repeat</keyword>